<dbReference type="FunFam" id="3.40.50.300:FF:000016">
    <property type="entry name" value="Oligopeptide ABC transporter ATP-binding component"/>
    <property type="match status" value="1"/>
</dbReference>
<keyword evidence="9" id="KW-0614">Plasmid</keyword>
<dbReference type="InterPro" id="IPR013563">
    <property type="entry name" value="Oligopep_ABC_C"/>
</dbReference>
<accession>A0AAF0HE68</accession>
<dbReference type="PANTHER" id="PTHR43297:SF2">
    <property type="entry name" value="DIPEPTIDE TRANSPORT ATP-BINDING PROTEIN DPPD"/>
    <property type="match status" value="1"/>
</dbReference>
<evidence type="ECO:0000259" key="8">
    <source>
        <dbReference type="PROSITE" id="PS50893"/>
    </source>
</evidence>
<dbReference type="GO" id="GO:0015833">
    <property type="term" value="P:peptide transport"/>
    <property type="evidence" value="ECO:0007669"/>
    <property type="project" value="InterPro"/>
</dbReference>
<evidence type="ECO:0000313" key="9">
    <source>
        <dbReference type="EMBL" id="WHA44167.1"/>
    </source>
</evidence>
<dbReference type="SMART" id="SM00382">
    <property type="entry name" value="AAA"/>
    <property type="match status" value="1"/>
</dbReference>
<dbReference type="Gene3D" id="3.40.50.300">
    <property type="entry name" value="P-loop containing nucleotide triphosphate hydrolases"/>
    <property type="match status" value="1"/>
</dbReference>
<evidence type="ECO:0000256" key="4">
    <source>
        <dbReference type="ARBA" id="ARBA00022475"/>
    </source>
</evidence>
<evidence type="ECO:0000256" key="3">
    <source>
        <dbReference type="ARBA" id="ARBA00022448"/>
    </source>
</evidence>
<keyword evidence="5" id="KW-0547">Nucleotide-binding</keyword>
<dbReference type="InterPro" id="IPR003593">
    <property type="entry name" value="AAA+_ATPase"/>
</dbReference>
<comment type="similarity">
    <text evidence="2">Belongs to the ABC transporter superfamily.</text>
</comment>
<organism evidence="9 10">
    <name type="scientific">Agrobacterium larrymoorei</name>
    <dbReference type="NCBI Taxonomy" id="160699"/>
    <lineage>
        <taxon>Bacteria</taxon>
        <taxon>Pseudomonadati</taxon>
        <taxon>Pseudomonadota</taxon>
        <taxon>Alphaproteobacteria</taxon>
        <taxon>Hyphomicrobiales</taxon>
        <taxon>Rhizobiaceae</taxon>
        <taxon>Rhizobium/Agrobacterium group</taxon>
        <taxon>Agrobacterium</taxon>
    </lineage>
</organism>
<feature type="domain" description="ABC transporter" evidence="8">
    <location>
        <begin position="6"/>
        <end position="254"/>
    </location>
</feature>
<sequence>MALLEIEMLQTHFRTPGGVNRAVDGLSLTVEAGETVALVGESGCGKSVTSMSILRLLPEAVTAIAGKIDFEGSDLLKLSEKQIRAVRGNDISMIFQEPVSSLNPVFTVGRQIGEAIALHQNLTKAEIDRKVLEMLTLVGIPDPESRFREYPHQLSGGMRQRVMIAIALSCSPKLIIADEPTTALDVTIQAQILDLLAEMQRKTGTAVLLITHDLGVVAEIANRVVVMYAGRKVEEASAADLFSSPRHPYTTGLLGAVPKIGSRDRQAKLAEIPGLVPSLKQRIAGCLFANRCPRAEDLCREAAPALEEKAPRHFAACHFAPREGLVR</sequence>
<dbReference type="InterPro" id="IPR003439">
    <property type="entry name" value="ABC_transporter-like_ATP-bd"/>
</dbReference>
<evidence type="ECO:0000256" key="2">
    <source>
        <dbReference type="ARBA" id="ARBA00005417"/>
    </source>
</evidence>
<dbReference type="GO" id="GO:0055085">
    <property type="term" value="P:transmembrane transport"/>
    <property type="evidence" value="ECO:0007669"/>
    <property type="project" value="UniProtKB-ARBA"/>
</dbReference>
<keyword evidence="3" id="KW-0813">Transport</keyword>
<evidence type="ECO:0000256" key="6">
    <source>
        <dbReference type="ARBA" id="ARBA00022840"/>
    </source>
</evidence>
<dbReference type="NCBIfam" id="TIGR01727">
    <property type="entry name" value="oligo_HPY"/>
    <property type="match status" value="1"/>
</dbReference>
<dbReference type="GO" id="GO:0005886">
    <property type="term" value="C:plasma membrane"/>
    <property type="evidence" value="ECO:0007669"/>
    <property type="project" value="UniProtKB-SubCell"/>
</dbReference>
<evidence type="ECO:0000256" key="7">
    <source>
        <dbReference type="ARBA" id="ARBA00023136"/>
    </source>
</evidence>
<gene>
    <name evidence="9" type="ORF">CFBP5477_022485</name>
</gene>
<evidence type="ECO:0000256" key="1">
    <source>
        <dbReference type="ARBA" id="ARBA00004417"/>
    </source>
</evidence>
<dbReference type="InterPro" id="IPR027417">
    <property type="entry name" value="P-loop_NTPase"/>
</dbReference>
<name>A0AAF0HE68_9HYPH</name>
<dbReference type="RefSeq" id="WP_137396027.1">
    <property type="nucleotide sequence ID" value="NZ_CP124735.1"/>
</dbReference>
<dbReference type="InterPro" id="IPR050388">
    <property type="entry name" value="ABC_Ni/Peptide_Import"/>
</dbReference>
<keyword evidence="7" id="KW-0472">Membrane</keyword>
<keyword evidence="6 9" id="KW-0067">ATP-binding</keyword>
<geneLocation type="plasmid" evidence="9 10">
    <name>pAlCFBP5477</name>
</geneLocation>
<keyword evidence="4" id="KW-1003">Cell membrane</keyword>
<evidence type="ECO:0000313" key="10">
    <source>
        <dbReference type="Proteomes" id="UP000298664"/>
    </source>
</evidence>
<evidence type="ECO:0000256" key="5">
    <source>
        <dbReference type="ARBA" id="ARBA00022741"/>
    </source>
</evidence>
<protein>
    <submittedName>
        <fullName evidence="9">ABC transporter ATP-binding protein</fullName>
    </submittedName>
</protein>
<dbReference type="Pfam" id="PF08352">
    <property type="entry name" value="oligo_HPY"/>
    <property type="match status" value="1"/>
</dbReference>
<reference evidence="9" key="1">
    <citation type="submission" date="2023-05" db="EMBL/GenBank/DDBJ databases">
        <title>Complete genome sequence of Agrobacterium larrymoorei CFBP5477.</title>
        <authorList>
            <person name="Yen H.-C."/>
            <person name="Chou L."/>
            <person name="Lin Y.-C."/>
            <person name="Lai E.-M."/>
            <person name="Kuo C.-H."/>
        </authorList>
    </citation>
    <scope>NUCLEOTIDE SEQUENCE</scope>
    <source>
        <strain evidence="9">CFBP5477</strain>
        <plasmid evidence="9">pAlCFBP5477</plasmid>
    </source>
</reference>
<dbReference type="Pfam" id="PF00005">
    <property type="entry name" value="ABC_tran"/>
    <property type="match status" value="1"/>
</dbReference>
<dbReference type="InterPro" id="IPR017871">
    <property type="entry name" value="ABC_transporter-like_CS"/>
</dbReference>
<dbReference type="AlphaFoldDB" id="A0AAF0HE68"/>
<comment type="subcellular location">
    <subcellularLocation>
        <location evidence="1">Cell inner membrane</location>
        <topology evidence="1">Peripheral membrane protein</topology>
    </subcellularLocation>
</comment>
<dbReference type="GO" id="GO:0005524">
    <property type="term" value="F:ATP binding"/>
    <property type="evidence" value="ECO:0007669"/>
    <property type="project" value="UniProtKB-KW"/>
</dbReference>
<dbReference type="SUPFAM" id="SSF52540">
    <property type="entry name" value="P-loop containing nucleoside triphosphate hydrolases"/>
    <property type="match status" value="1"/>
</dbReference>
<proteinExistence type="inferred from homology"/>
<dbReference type="Proteomes" id="UP000298664">
    <property type="component" value="Plasmid pAlCFBP5477"/>
</dbReference>
<dbReference type="PROSITE" id="PS00211">
    <property type="entry name" value="ABC_TRANSPORTER_1"/>
    <property type="match status" value="1"/>
</dbReference>
<dbReference type="PANTHER" id="PTHR43297">
    <property type="entry name" value="OLIGOPEPTIDE TRANSPORT ATP-BINDING PROTEIN APPD"/>
    <property type="match status" value="1"/>
</dbReference>
<dbReference type="GO" id="GO:0016887">
    <property type="term" value="F:ATP hydrolysis activity"/>
    <property type="evidence" value="ECO:0007669"/>
    <property type="project" value="InterPro"/>
</dbReference>
<dbReference type="EMBL" id="CP124735">
    <property type="protein sequence ID" value="WHA44167.1"/>
    <property type="molecule type" value="Genomic_DNA"/>
</dbReference>
<dbReference type="CDD" id="cd03257">
    <property type="entry name" value="ABC_NikE_OppD_transporters"/>
    <property type="match status" value="1"/>
</dbReference>
<dbReference type="PROSITE" id="PS50893">
    <property type="entry name" value="ABC_TRANSPORTER_2"/>
    <property type="match status" value="1"/>
</dbReference>